<organism evidence="1 2">
    <name type="scientific">Nannocystis exedens</name>
    <dbReference type="NCBI Taxonomy" id="54"/>
    <lineage>
        <taxon>Bacteria</taxon>
        <taxon>Pseudomonadati</taxon>
        <taxon>Myxococcota</taxon>
        <taxon>Polyangia</taxon>
        <taxon>Nannocystales</taxon>
        <taxon>Nannocystaceae</taxon>
        <taxon>Nannocystis</taxon>
    </lineage>
</organism>
<dbReference type="Proteomes" id="UP000199400">
    <property type="component" value="Unassembled WGS sequence"/>
</dbReference>
<dbReference type="EMBL" id="FOMX01000022">
    <property type="protein sequence ID" value="SFE91291.1"/>
    <property type="molecule type" value="Genomic_DNA"/>
</dbReference>
<accession>A0A1I2EFR8</accession>
<name>A0A1I2EFR8_9BACT</name>
<dbReference type="AlphaFoldDB" id="A0A1I2EFR8"/>
<gene>
    <name evidence="1" type="ORF">SAMN02745121_06057</name>
</gene>
<evidence type="ECO:0000313" key="1">
    <source>
        <dbReference type="EMBL" id="SFE91291.1"/>
    </source>
</evidence>
<proteinExistence type="predicted"/>
<reference evidence="2" key="1">
    <citation type="submission" date="2016-10" db="EMBL/GenBank/DDBJ databases">
        <authorList>
            <person name="Varghese N."/>
            <person name="Submissions S."/>
        </authorList>
    </citation>
    <scope>NUCLEOTIDE SEQUENCE [LARGE SCALE GENOMIC DNA]</scope>
    <source>
        <strain evidence="2">ATCC 25963</strain>
    </source>
</reference>
<evidence type="ECO:0000313" key="2">
    <source>
        <dbReference type="Proteomes" id="UP000199400"/>
    </source>
</evidence>
<sequence length="80" mass="8811">MPPGVRLVPSGSITVDEDGAVVEGLDVDGTITVPADDVTFRNVRLRTDDSYPIRYFDEDNVGLVVEDSRTAHLLRRNIPD</sequence>
<keyword evidence="2" id="KW-1185">Reference proteome</keyword>
<protein>
    <submittedName>
        <fullName evidence="1">Uncharacterized protein</fullName>
    </submittedName>
</protein>